<dbReference type="EMBL" id="PDEM01000016">
    <property type="protein sequence ID" value="PHZ85173.1"/>
    <property type="molecule type" value="Genomic_DNA"/>
</dbReference>
<dbReference type="OrthoDB" id="7447229at2"/>
<organism evidence="2 3">
    <name type="scientific">Paremcibacter congregatus</name>
    <dbReference type="NCBI Taxonomy" id="2043170"/>
    <lineage>
        <taxon>Bacteria</taxon>
        <taxon>Pseudomonadati</taxon>
        <taxon>Pseudomonadota</taxon>
        <taxon>Alphaproteobacteria</taxon>
        <taxon>Emcibacterales</taxon>
        <taxon>Emcibacteraceae</taxon>
        <taxon>Paremcibacter</taxon>
    </lineage>
</organism>
<evidence type="ECO:0000313" key="2">
    <source>
        <dbReference type="EMBL" id="PHZ85173.1"/>
    </source>
</evidence>
<sequence length="401" mass="42469">MASHDIKHTREENTSLRQNHSIGWRYARRLMLSISLVAFSPEAIMTVPQEQIHWGDTVSAAEPDADNSRESDAFSDLEPLENDALEKQRGGFSIGGYEIDIGVSVSTTIEGVVEVSTNYSLSSEEGLVHIGSQVKNLAQDLAQDMAQDMATDIEAQAKDTVNDIQSEWQKEISLTGAATPEENGEGAVVAQADGSHVDPLVTPDSVSPLPGTGSATVDSVINPVVSSPAEEINSAQAKLTFPVPVVDRVSSPEQDMAFSQNKVEAAPSAGMEGSGPVKPTQPTPSNAAVVVPEPQEASPETTVVAQGGGQDGAATITAGEGTSFSITNGGEEAPESLASIIHQTKGDHITLLTNRLNNASIKQTVSMNITLENASRIAEIARLQKDLNLITRHISLYSLRR</sequence>
<keyword evidence="3" id="KW-1185">Reference proteome</keyword>
<feature type="compositionally biased region" description="Acidic residues" evidence="1">
    <location>
        <begin position="73"/>
        <end position="82"/>
    </location>
</feature>
<gene>
    <name evidence="2" type="ORF">CRD36_07120</name>
</gene>
<name>A0A2G4YSA4_9PROT</name>
<accession>A0A2G4YSA4</accession>
<dbReference type="RefSeq" id="WP_099472061.1">
    <property type="nucleotide sequence ID" value="NZ_CP041025.1"/>
</dbReference>
<protein>
    <submittedName>
        <fullName evidence="2">Uncharacterized protein</fullName>
    </submittedName>
</protein>
<dbReference type="AlphaFoldDB" id="A0A2G4YSA4"/>
<dbReference type="Proteomes" id="UP000229730">
    <property type="component" value="Unassembled WGS sequence"/>
</dbReference>
<feature type="region of interest" description="Disordered" evidence="1">
    <location>
        <begin position="60"/>
        <end position="82"/>
    </location>
</feature>
<proteinExistence type="predicted"/>
<feature type="region of interest" description="Disordered" evidence="1">
    <location>
        <begin position="265"/>
        <end position="287"/>
    </location>
</feature>
<reference evidence="2 3" key="1">
    <citation type="submission" date="2017-10" db="EMBL/GenBank/DDBJ databases">
        <title>Frigbacter circumglobatus gen. nov. sp. nov., isolated from sediment cultured in situ.</title>
        <authorList>
            <person name="Zhao Z."/>
        </authorList>
    </citation>
    <scope>NUCLEOTIDE SEQUENCE [LARGE SCALE GENOMIC DNA]</scope>
    <source>
        <strain evidence="2 3">ZYL</strain>
    </source>
</reference>
<dbReference type="InParanoid" id="A0A2G4YSA4"/>
<evidence type="ECO:0000256" key="1">
    <source>
        <dbReference type="SAM" id="MobiDB-lite"/>
    </source>
</evidence>
<evidence type="ECO:0000313" key="3">
    <source>
        <dbReference type="Proteomes" id="UP000229730"/>
    </source>
</evidence>
<comment type="caution">
    <text evidence="2">The sequence shown here is derived from an EMBL/GenBank/DDBJ whole genome shotgun (WGS) entry which is preliminary data.</text>
</comment>